<proteinExistence type="predicted"/>
<feature type="compositionally biased region" description="Low complexity" evidence="1">
    <location>
        <begin position="182"/>
        <end position="193"/>
    </location>
</feature>
<dbReference type="AlphaFoldDB" id="A0AAD9PJC2"/>
<dbReference type="Gene3D" id="1.25.40.180">
    <property type="match status" value="1"/>
</dbReference>
<dbReference type="Proteomes" id="UP001214638">
    <property type="component" value="Unassembled WGS sequence"/>
</dbReference>
<feature type="compositionally biased region" description="Polar residues" evidence="1">
    <location>
        <begin position="124"/>
        <end position="133"/>
    </location>
</feature>
<feature type="region of interest" description="Disordered" evidence="1">
    <location>
        <begin position="60"/>
        <end position="258"/>
    </location>
</feature>
<gene>
    <name evidence="2" type="ORF">BdWA1_002516</name>
</gene>
<accession>A0AAD9PJC2</accession>
<dbReference type="KEGG" id="bdw:94336813"/>
<dbReference type="SUPFAM" id="SSF48371">
    <property type="entry name" value="ARM repeat"/>
    <property type="match status" value="1"/>
</dbReference>
<feature type="compositionally biased region" description="Basic and acidic residues" evidence="1">
    <location>
        <begin position="72"/>
        <end position="93"/>
    </location>
</feature>
<feature type="compositionally biased region" description="Polar residues" evidence="1">
    <location>
        <begin position="94"/>
        <end position="105"/>
    </location>
</feature>
<feature type="compositionally biased region" description="Acidic residues" evidence="1">
    <location>
        <begin position="477"/>
        <end position="498"/>
    </location>
</feature>
<feature type="region of interest" description="Disordered" evidence="1">
    <location>
        <begin position="16"/>
        <end position="48"/>
    </location>
</feature>
<evidence type="ECO:0000256" key="1">
    <source>
        <dbReference type="SAM" id="MobiDB-lite"/>
    </source>
</evidence>
<keyword evidence="3" id="KW-1185">Reference proteome</keyword>
<comment type="caution">
    <text evidence="2">The sequence shown here is derived from an EMBL/GenBank/DDBJ whole genome shotgun (WGS) entry which is preliminary data.</text>
</comment>
<feature type="compositionally biased region" description="Basic residues" evidence="1">
    <location>
        <begin position="505"/>
        <end position="514"/>
    </location>
</feature>
<feature type="region of interest" description="Disordered" evidence="1">
    <location>
        <begin position="470"/>
        <end position="514"/>
    </location>
</feature>
<feature type="compositionally biased region" description="Basic and acidic residues" evidence="1">
    <location>
        <begin position="163"/>
        <end position="181"/>
    </location>
</feature>
<feature type="compositionally biased region" description="Basic and acidic residues" evidence="1">
    <location>
        <begin position="31"/>
        <end position="42"/>
    </location>
</feature>
<name>A0AAD9PJC2_9APIC</name>
<feature type="compositionally biased region" description="Basic and acidic residues" evidence="1">
    <location>
        <begin position="195"/>
        <end position="206"/>
    </location>
</feature>
<dbReference type="InterPro" id="IPR016024">
    <property type="entry name" value="ARM-type_fold"/>
</dbReference>
<dbReference type="GeneID" id="94336813"/>
<feature type="compositionally biased region" description="Basic and acidic residues" evidence="1">
    <location>
        <begin position="220"/>
        <end position="240"/>
    </location>
</feature>
<protein>
    <submittedName>
        <fullName evidence="2">Armadillo-type fold</fullName>
    </submittedName>
</protein>
<evidence type="ECO:0000313" key="2">
    <source>
        <dbReference type="EMBL" id="KAK2195918.1"/>
    </source>
</evidence>
<dbReference type="EMBL" id="JALLKP010000003">
    <property type="protein sequence ID" value="KAK2195918.1"/>
    <property type="molecule type" value="Genomic_DNA"/>
</dbReference>
<feature type="compositionally biased region" description="Polar residues" evidence="1">
    <location>
        <begin position="146"/>
        <end position="162"/>
    </location>
</feature>
<evidence type="ECO:0000313" key="3">
    <source>
        <dbReference type="Proteomes" id="UP001214638"/>
    </source>
</evidence>
<reference evidence="2" key="1">
    <citation type="journal article" date="2023" name="Nat. Microbiol.">
        <title>Babesia duncani multi-omics identifies virulence factors and drug targets.</title>
        <authorList>
            <person name="Singh P."/>
            <person name="Lonardi S."/>
            <person name="Liang Q."/>
            <person name="Vydyam P."/>
            <person name="Khabirova E."/>
            <person name="Fang T."/>
            <person name="Gihaz S."/>
            <person name="Thekkiniath J."/>
            <person name="Munshi M."/>
            <person name="Abel S."/>
            <person name="Ciampossin L."/>
            <person name="Batugedara G."/>
            <person name="Gupta M."/>
            <person name="Lu X.M."/>
            <person name="Lenz T."/>
            <person name="Chakravarty S."/>
            <person name="Cornillot E."/>
            <person name="Hu Y."/>
            <person name="Ma W."/>
            <person name="Gonzalez L.M."/>
            <person name="Sanchez S."/>
            <person name="Estrada K."/>
            <person name="Sanchez-Flores A."/>
            <person name="Montero E."/>
            <person name="Harb O.S."/>
            <person name="Le Roch K.G."/>
            <person name="Mamoun C.B."/>
        </authorList>
    </citation>
    <scope>NUCLEOTIDE SEQUENCE</scope>
    <source>
        <strain evidence="2">WA1</strain>
    </source>
</reference>
<feature type="compositionally biased region" description="Acidic residues" evidence="1">
    <location>
        <begin position="62"/>
        <end position="71"/>
    </location>
</feature>
<dbReference type="RefSeq" id="XP_067802760.1">
    <property type="nucleotide sequence ID" value="XM_067947538.1"/>
</dbReference>
<feature type="compositionally biased region" description="Low complexity" evidence="1">
    <location>
        <begin position="134"/>
        <end position="145"/>
    </location>
</feature>
<organism evidence="2 3">
    <name type="scientific">Babesia duncani</name>
    <dbReference type="NCBI Taxonomy" id="323732"/>
    <lineage>
        <taxon>Eukaryota</taxon>
        <taxon>Sar</taxon>
        <taxon>Alveolata</taxon>
        <taxon>Apicomplexa</taxon>
        <taxon>Aconoidasida</taxon>
        <taxon>Piroplasmida</taxon>
        <taxon>Babesiidae</taxon>
        <taxon>Babesia</taxon>
    </lineage>
</organism>
<sequence>MSSRKPISVNLRDLQRVLGTEGSELPTHSGESGRNETTEPQKKAFAFGNFDNKFANKRWGLEEEEDDDDDFLDIHAPKEKAPEPDFSILRREPSSTLNTRQTSEPQKWVPPSQERRREAMENARSGQNRSGMGSSNNTTSINDSNWRQPQGSSQSAFRSSRNNNDHDADVSWRSGPQEERQSSSSAFQGSSRFNCLEEPRERRDGGRMGSFRDNFGSREPMPEAFRDSDASSRNRDRDYGNRSPLARRRNQQHHQSSTVEEIFKKAAGISQVQMSEKKKETGAPVVVDPQILEKREMILKHNRMFKCSNETVEAIQEHVTSLLDGGKECEVADLLHDEQDSESLVPAIITCLVTAKRCQSCKTMQDVYNLFSMVAPLITELLESAPYPKALLTELVKIVQVWRFPAISKDTYLVEAIFDALLKLGIVNQSDFLEWLDKDVDEITDRTTVIIQLMTWKKWLMGESMQEAGLVNGDASENQDEEEEEEEEEDDDDDEDIEALVPKSIRSKSGKFTR</sequence>